<accession>A0A4U1IVR4</accession>
<dbReference type="RefSeq" id="WP_136934532.1">
    <property type="nucleotide sequence ID" value="NZ_SSMQ01000066.1"/>
</dbReference>
<evidence type="ECO:0000313" key="2">
    <source>
        <dbReference type="Proteomes" id="UP000309215"/>
    </source>
</evidence>
<reference evidence="1 2" key="1">
    <citation type="submission" date="2019-04" db="EMBL/GenBank/DDBJ databases">
        <authorList>
            <person name="Li Y."/>
            <person name="Wang J."/>
        </authorList>
    </citation>
    <scope>NUCLEOTIDE SEQUENCE [LARGE SCALE GENOMIC DNA]</scope>
    <source>
        <strain evidence="1 2">DSM 14668</strain>
    </source>
</reference>
<protein>
    <submittedName>
        <fullName evidence="1">Uncharacterized protein</fullName>
    </submittedName>
</protein>
<gene>
    <name evidence="1" type="ORF">E8A74_40760</name>
</gene>
<name>A0A4U1IVR4_9BACT</name>
<sequence>MMKSTQKRRTKTYDDKKALREELVRQCEKEYAATFGHPWTKNPLAGFEETLQRSRIEEEAWRVMNKLRKAAAEVIDFFDSRGLDPRRDDHGIYYAHKLHKALHQRRRFFDSLVQDVGKYRHRLERRKFLAHFVNSRGPNFFRGLVYGRELNSRELAVISVLMTKGEDLSFKRGMTVGDAIEQEVRRMARARTRDAAARKKL</sequence>
<comment type="caution">
    <text evidence="1">The sequence shown here is derived from an EMBL/GenBank/DDBJ whole genome shotgun (WGS) entry which is preliminary data.</text>
</comment>
<evidence type="ECO:0000313" key="1">
    <source>
        <dbReference type="EMBL" id="TKC98602.1"/>
    </source>
</evidence>
<dbReference type="OrthoDB" id="9844311at2"/>
<dbReference type="EMBL" id="SSMQ01000066">
    <property type="protein sequence ID" value="TKC98602.1"/>
    <property type="molecule type" value="Genomic_DNA"/>
</dbReference>
<dbReference type="AlphaFoldDB" id="A0A4U1IVR4"/>
<organism evidence="1 2">
    <name type="scientific">Polyangium fumosum</name>
    <dbReference type="NCBI Taxonomy" id="889272"/>
    <lineage>
        <taxon>Bacteria</taxon>
        <taxon>Pseudomonadati</taxon>
        <taxon>Myxococcota</taxon>
        <taxon>Polyangia</taxon>
        <taxon>Polyangiales</taxon>
        <taxon>Polyangiaceae</taxon>
        <taxon>Polyangium</taxon>
    </lineage>
</organism>
<dbReference type="Proteomes" id="UP000309215">
    <property type="component" value="Unassembled WGS sequence"/>
</dbReference>
<keyword evidence="2" id="KW-1185">Reference proteome</keyword>
<proteinExistence type="predicted"/>